<reference evidence="3 4" key="1">
    <citation type="submission" date="2018-05" db="EMBL/GenBank/DDBJ databases">
        <title>Genomic Encyclopedia of Type Strains, Phase IV (KMG-IV): sequencing the most valuable type-strain genomes for metagenomic binning, comparative biology and taxonomic classification.</title>
        <authorList>
            <person name="Goeker M."/>
        </authorList>
    </citation>
    <scope>NUCLEOTIDE SEQUENCE [LARGE SCALE GENOMIC DNA]</scope>
    <source>
        <strain evidence="3 4">DSM 7229</strain>
    </source>
</reference>
<proteinExistence type="inferred from homology"/>
<sequence length="247" mass="27667">MAKPTPRMLDVIGSKYLTPHMCRVTLGGAGLTDFPADQESAYIKLIFPQGDEARPLMRTYTVSVQRDDEIDVDFALHETEGPASAWARNAQVGEQILVGGPGPKKLINNEADWFLLIGDMTALPAITVNLAQLPADARGYAVLEITNEADKQLLKKPDNLDIHWVINTHPNAETSPLLDRVKTLTWLAGQPAVWAACEFHSMRALRHYFKVDRPIPKTHLYISSYWKVDSTEDQHKIVKREDAQSIE</sequence>
<dbReference type="InterPro" id="IPR017938">
    <property type="entry name" value="Riboflavin_synthase-like_b-brl"/>
</dbReference>
<gene>
    <name evidence="3" type="ORF">C8D84_1241</name>
</gene>
<dbReference type="GeneID" id="60256411"/>
<dbReference type="InterPro" id="IPR017927">
    <property type="entry name" value="FAD-bd_FR_type"/>
</dbReference>
<comment type="similarity">
    <text evidence="1">Belongs to the SIP oxidoreductase family.</text>
</comment>
<dbReference type="SUPFAM" id="SSF63380">
    <property type="entry name" value="Riboflavin synthase domain-like"/>
    <property type="match status" value="1"/>
</dbReference>
<dbReference type="Gene3D" id="2.40.30.10">
    <property type="entry name" value="Translation factors"/>
    <property type="match status" value="1"/>
</dbReference>
<evidence type="ECO:0000256" key="1">
    <source>
        <dbReference type="ARBA" id="ARBA00035644"/>
    </source>
</evidence>
<dbReference type="PANTHER" id="PTHR30157">
    <property type="entry name" value="FERRIC REDUCTASE, NADPH-DEPENDENT"/>
    <property type="match status" value="1"/>
</dbReference>
<dbReference type="AlphaFoldDB" id="A0A2V1ZL75"/>
<protein>
    <submittedName>
        <fullName evidence="3">NADPH-dependent ferric siderophore reductase</fullName>
    </submittedName>
</protein>
<evidence type="ECO:0000313" key="3">
    <source>
        <dbReference type="EMBL" id="PWK05165.1"/>
    </source>
</evidence>
<dbReference type="EMBL" id="QGGM01000024">
    <property type="protein sequence ID" value="PWK05165.1"/>
    <property type="molecule type" value="Genomic_DNA"/>
</dbReference>
<feature type="domain" description="FAD-binding FR-type" evidence="2">
    <location>
        <begin position="4"/>
        <end position="108"/>
    </location>
</feature>
<dbReference type="Pfam" id="PF04954">
    <property type="entry name" value="SIP"/>
    <property type="match status" value="1"/>
</dbReference>
<keyword evidence="4" id="KW-1185">Reference proteome</keyword>
<dbReference type="PANTHER" id="PTHR30157:SF0">
    <property type="entry name" value="NADPH-DEPENDENT FERRIC-CHELATE REDUCTASE"/>
    <property type="match status" value="1"/>
</dbReference>
<dbReference type="Gene3D" id="3.40.50.80">
    <property type="entry name" value="Nucleotide-binding domain of ferredoxin-NADP reductase (FNR) module"/>
    <property type="match status" value="1"/>
</dbReference>
<dbReference type="InterPro" id="IPR039374">
    <property type="entry name" value="SIP_fam"/>
</dbReference>
<accession>A0A2V1ZL75</accession>
<dbReference type="RefSeq" id="WP_087814186.1">
    <property type="nucleotide sequence ID" value="NZ_CAJGZY010000027.1"/>
</dbReference>
<evidence type="ECO:0000259" key="2">
    <source>
        <dbReference type="PROSITE" id="PS51384"/>
    </source>
</evidence>
<name>A0A2V1ZL75_PSYIM</name>
<comment type="caution">
    <text evidence="3">The sequence shown here is derived from an EMBL/GenBank/DDBJ whole genome shotgun (WGS) entry which is preliminary data.</text>
</comment>
<dbReference type="InterPro" id="IPR039261">
    <property type="entry name" value="FNR_nucleotide-bd"/>
</dbReference>
<dbReference type="CDD" id="cd06193">
    <property type="entry name" value="siderophore_interacting"/>
    <property type="match status" value="1"/>
</dbReference>
<dbReference type="InterPro" id="IPR007037">
    <property type="entry name" value="SIP_rossman_dom"/>
</dbReference>
<dbReference type="PROSITE" id="PS51384">
    <property type="entry name" value="FAD_FR"/>
    <property type="match status" value="1"/>
</dbReference>
<dbReference type="Pfam" id="PF08021">
    <property type="entry name" value="FAD_binding_9"/>
    <property type="match status" value="1"/>
</dbReference>
<dbReference type="Proteomes" id="UP000245655">
    <property type="component" value="Unassembled WGS sequence"/>
</dbReference>
<evidence type="ECO:0000313" key="4">
    <source>
        <dbReference type="Proteomes" id="UP000245655"/>
    </source>
</evidence>
<dbReference type="InterPro" id="IPR013113">
    <property type="entry name" value="SIP_FAD-bd"/>
</dbReference>
<organism evidence="3 4">
    <name type="scientific">Psychrobacter immobilis</name>
    <dbReference type="NCBI Taxonomy" id="498"/>
    <lineage>
        <taxon>Bacteria</taxon>
        <taxon>Pseudomonadati</taxon>
        <taxon>Pseudomonadota</taxon>
        <taxon>Gammaproteobacteria</taxon>
        <taxon>Moraxellales</taxon>
        <taxon>Moraxellaceae</taxon>
        <taxon>Psychrobacter</taxon>
    </lineage>
</organism>
<dbReference type="GO" id="GO:0016491">
    <property type="term" value="F:oxidoreductase activity"/>
    <property type="evidence" value="ECO:0007669"/>
    <property type="project" value="InterPro"/>
</dbReference>